<evidence type="ECO:0000256" key="5">
    <source>
        <dbReference type="ARBA" id="ARBA00022723"/>
    </source>
</evidence>
<dbReference type="CDD" id="cd01335">
    <property type="entry name" value="Radical_SAM"/>
    <property type="match status" value="1"/>
</dbReference>
<dbReference type="RefSeq" id="WP_217287001.1">
    <property type="nucleotide sequence ID" value="NZ_CP077683.1"/>
</dbReference>
<dbReference type="Proteomes" id="UP000683559">
    <property type="component" value="Chromosome"/>
</dbReference>
<evidence type="ECO:0000259" key="8">
    <source>
        <dbReference type="PROSITE" id="PS51332"/>
    </source>
</evidence>
<protein>
    <submittedName>
        <fullName evidence="10">B12-binding domain-containing radical SAM protein</fullName>
    </submittedName>
</protein>
<dbReference type="SFLD" id="SFLDS00029">
    <property type="entry name" value="Radical_SAM"/>
    <property type="match status" value="1"/>
</dbReference>
<evidence type="ECO:0000256" key="3">
    <source>
        <dbReference type="ARBA" id="ARBA00022679"/>
    </source>
</evidence>
<evidence type="ECO:0000259" key="9">
    <source>
        <dbReference type="PROSITE" id="PS51918"/>
    </source>
</evidence>
<evidence type="ECO:0000256" key="6">
    <source>
        <dbReference type="ARBA" id="ARBA00023004"/>
    </source>
</evidence>
<keyword evidence="2" id="KW-0489">Methyltransferase</keyword>
<name>A0ABX8LF74_9BACT</name>
<keyword evidence="11" id="KW-1185">Reference proteome</keyword>
<dbReference type="InterPro" id="IPR006638">
    <property type="entry name" value="Elp3/MiaA/NifB-like_rSAM"/>
</dbReference>
<dbReference type="SMART" id="SM00729">
    <property type="entry name" value="Elp3"/>
    <property type="match status" value="1"/>
</dbReference>
<keyword evidence="3" id="KW-0808">Transferase</keyword>
<sequence length="487" mass="55237">MKVLFVVRRITIAGEPMGIMQLSAIARKRGWESRVAVSPEALKAVADEAPELVAVSCMSGDYSDLKETIAQLRRSHPELPILLGGPHTTFVPDAVDDVEADGVCIGEGEEAFAEVLERLEQGIRNFSGILNIQTKEQRTAIRPLITDLDALPFIDRDLVYQNSDWKHFKLRSFYTSRGCPYSCAYCFNHGYRRVYHGLGPTYRKRSVDNVIAEILEVTAKYPTEYIRFSDDVFIVRHDEWIEEFADKYSKRVGIPFYCLIKSDIITPELVAVLKKAGCASVCMSIETANEELRSQVLSRKGQNNEQMLRSFDLFNEAGINIYTNSMIGLPHSTIQDELDTIELYLKAKPKCGLFTICVPYPGTELFSYCVKNGLVRADLTHEEINRTSGDYSMLDSFSAKEKEVQKNISLLGTVAVTFPWLKNLITKRLIYLPNNKLFFLIYFLVKNYQFSKYIVPIRYSASDYLRLGFAALKNDAVMFITGKGKNK</sequence>
<dbReference type="Pfam" id="PF02310">
    <property type="entry name" value="B12-binding"/>
    <property type="match status" value="1"/>
</dbReference>
<keyword evidence="5" id="KW-0479">Metal-binding</keyword>
<dbReference type="InterPro" id="IPR006158">
    <property type="entry name" value="Cobalamin-bd"/>
</dbReference>
<keyword evidence="7" id="KW-0411">Iron-sulfur</keyword>
<comment type="cofactor">
    <cofactor evidence="1">
        <name>[4Fe-4S] cluster</name>
        <dbReference type="ChEBI" id="CHEBI:49883"/>
    </cofactor>
</comment>
<dbReference type="CDD" id="cd02068">
    <property type="entry name" value="radical_SAM_B12_BD"/>
    <property type="match status" value="1"/>
</dbReference>
<dbReference type="PANTHER" id="PTHR43409:SF7">
    <property type="entry name" value="BLL1977 PROTEIN"/>
    <property type="match status" value="1"/>
</dbReference>
<dbReference type="Pfam" id="PF04055">
    <property type="entry name" value="Radical_SAM"/>
    <property type="match status" value="1"/>
</dbReference>
<dbReference type="PROSITE" id="PS51332">
    <property type="entry name" value="B12_BINDING"/>
    <property type="match status" value="1"/>
</dbReference>
<dbReference type="SFLD" id="SFLDG01123">
    <property type="entry name" value="methyltransferase_(Class_B)"/>
    <property type="match status" value="1"/>
</dbReference>
<feature type="domain" description="Radical SAM core" evidence="9">
    <location>
        <begin position="165"/>
        <end position="390"/>
    </location>
</feature>
<accession>A0ABX8LF74</accession>
<evidence type="ECO:0000256" key="1">
    <source>
        <dbReference type="ARBA" id="ARBA00001966"/>
    </source>
</evidence>
<evidence type="ECO:0000256" key="4">
    <source>
        <dbReference type="ARBA" id="ARBA00022691"/>
    </source>
</evidence>
<dbReference type="InterPro" id="IPR034466">
    <property type="entry name" value="Methyltransferase_Class_B"/>
</dbReference>
<evidence type="ECO:0000256" key="2">
    <source>
        <dbReference type="ARBA" id="ARBA00022603"/>
    </source>
</evidence>
<dbReference type="PANTHER" id="PTHR43409">
    <property type="entry name" value="ANAEROBIC MAGNESIUM-PROTOPORPHYRIN IX MONOMETHYL ESTER CYCLASE-RELATED"/>
    <property type="match status" value="1"/>
</dbReference>
<dbReference type="SFLD" id="SFLDG01082">
    <property type="entry name" value="B12-binding_domain_containing"/>
    <property type="match status" value="1"/>
</dbReference>
<feature type="domain" description="B12-binding" evidence="8">
    <location>
        <begin position="2"/>
        <end position="126"/>
    </location>
</feature>
<organism evidence="10 11">
    <name type="scientific">Geomonas subterranea</name>
    <dbReference type="NCBI Taxonomy" id="2847989"/>
    <lineage>
        <taxon>Bacteria</taxon>
        <taxon>Pseudomonadati</taxon>
        <taxon>Thermodesulfobacteriota</taxon>
        <taxon>Desulfuromonadia</taxon>
        <taxon>Geobacterales</taxon>
        <taxon>Geobacteraceae</taxon>
        <taxon>Geomonas</taxon>
    </lineage>
</organism>
<evidence type="ECO:0000256" key="7">
    <source>
        <dbReference type="ARBA" id="ARBA00023014"/>
    </source>
</evidence>
<keyword evidence="6" id="KW-0408">Iron</keyword>
<dbReference type="InterPro" id="IPR051198">
    <property type="entry name" value="BchE-like"/>
</dbReference>
<dbReference type="InterPro" id="IPR007197">
    <property type="entry name" value="rSAM"/>
</dbReference>
<evidence type="ECO:0000313" key="11">
    <source>
        <dbReference type="Proteomes" id="UP000683559"/>
    </source>
</evidence>
<dbReference type="PROSITE" id="PS51918">
    <property type="entry name" value="RADICAL_SAM"/>
    <property type="match status" value="1"/>
</dbReference>
<dbReference type="EMBL" id="CP077683">
    <property type="protein sequence ID" value="QXE90358.1"/>
    <property type="molecule type" value="Genomic_DNA"/>
</dbReference>
<evidence type="ECO:0000313" key="10">
    <source>
        <dbReference type="EMBL" id="QXE90358.1"/>
    </source>
</evidence>
<keyword evidence="4" id="KW-0949">S-adenosyl-L-methionine</keyword>
<proteinExistence type="predicted"/>
<gene>
    <name evidence="10" type="ORF">KP001_18420</name>
</gene>
<reference evidence="10 11" key="1">
    <citation type="submission" date="2021-06" db="EMBL/GenBank/DDBJ databases">
        <title>Gemonas diversity in paddy soil.</title>
        <authorList>
            <person name="Liu G."/>
        </authorList>
    </citation>
    <scope>NUCLEOTIDE SEQUENCE [LARGE SCALE GENOMIC DNA]</scope>
    <source>
        <strain evidence="10 11">RG2</strain>
    </source>
</reference>